<protein>
    <submittedName>
        <fullName evidence="2">Uncharacterized protein</fullName>
    </submittedName>
</protein>
<dbReference type="PANTHER" id="PTHR36681:SF3">
    <property type="entry name" value="NUCLEAR GTPASE, GERMINAL CENTER-ASSOCIATED, TANDEM DUPLICATE 3"/>
    <property type="match status" value="1"/>
</dbReference>
<dbReference type="EMBL" id="QZAJ01000020">
    <property type="protein sequence ID" value="THW22388.1"/>
    <property type="molecule type" value="Genomic_DNA"/>
</dbReference>
<dbReference type="Proteomes" id="UP000308014">
    <property type="component" value="Unassembled WGS sequence"/>
</dbReference>
<accession>A0A4S8WC30</accession>
<name>A0A4S8WC30_AURPU</name>
<evidence type="ECO:0000256" key="1">
    <source>
        <dbReference type="SAM" id="MobiDB-lite"/>
    </source>
</evidence>
<proteinExistence type="predicted"/>
<evidence type="ECO:0000313" key="3">
    <source>
        <dbReference type="Proteomes" id="UP000308014"/>
    </source>
</evidence>
<dbReference type="PANTHER" id="PTHR36681">
    <property type="entry name" value="NUCLEAR GTPASE, GERMINAL CENTER-ASSOCIATED, TANDEM DUPLICATE 3"/>
    <property type="match status" value="1"/>
</dbReference>
<gene>
    <name evidence="2" type="ORF">D6D24_01191</name>
</gene>
<dbReference type="AlphaFoldDB" id="A0A4S8WC30"/>
<reference evidence="2 3" key="1">
    <citation type="submission" date="2018-10" db="EMBL/GenBank/DDBJ databases">
        <title>Fifty Aureobasidium pullulans genomes reveal a recombining polyextremotolerant generalist.</title>
        <authorList>
            <person name="Gostincar C."/>
            <person name="Turk M."/>
            <person name="Zajc J."/>
            <person name="Gunde-Cimerman N."/>
        </authorList>
    </citation>
    <scope>NUCLEOTIDE SEQUENCE [LARGE SCALE GENOMIC DNA]</scope>
    <source>
        <strain evidence="2 3">EXF-11318</strain>
    </source>
</reference>
<evidence type="ECO:0000313" key="2">
    <source>
        <dbReference type="EMBL" id="THW22388.1"/>
    </source>
</evidence>
<feature type="compositionally biased region" description="Basic and acidic residues" evidence="1">
    <location>
        <begin position="39"/>
        <end position="61"/>
    </location>
</feature>
<organism evidence="2 3">
    <name type="scientific">Aureobasidium pullulans</name>
    <name type="common">Black yeast</name>
    <name type="synonym">Pullularia pullulans</name>
    <dbReference type="NCBI Taxonomy" id="5580"/>
    <lineage>
        <taxon>Eukaryota</taxon>
        <taxon>Fungi</taxon>
        <taxon>Dikarya</taxon>
        <taxon>Ascomycota</taxon>
        <taxon>Pezizomycotina</taxon>
        <taxon>Dothideomycetes</taxon>
        <taxon>Dothideomycetidae</taxon>
        <taxon>Dothideales</taxon>
        <taxon>Saccotheciaceae</taxon>
        <taxon>Aureobasidium</taxon>
    </lineage>
</organism>
<comment type="caution">
    <text evidence="2">The sequence shown here is derived from an EMBL/GenBank/DDBJ whole genome shotgun (WGS) entry which is preliminary data.</text>
</comment>
<dbReference type="InterPro" id="IPR027417">
    <property type="entry name" value="P-loop_NTPase"/>
</dbReference>
<feature type="region of interest" description="Disordered" evidence="1">
    <location>
        <begin position="1"/>
        <end position="67"/>
    </location>
</feature>
<feature type="compositionally biased region" description="Basic and acidic residues" evidence="1">
    <location>
        <begin position="1"/>
        <end position="15"/>
    </location>
</feature>
<sequence>MSKTYSDKDTRRTKSPEFQTGKKRPHGEATSRSPAPEDPDAKRVKTEPNIKEEKIPTEPKPPRAIGGGNLQLYDGEECYSVAVHEPLQDQLTVNTEKHQQAVRHVAEIAQMVSKWLDRYREEDDQLASFAEWFSNNLMAPEIKLVLFVLMGKTGQGKTSTLNSLISAKQLARAGKGVKSCTQTVNTFSHGEQSEKFLVTIFLLPKDKIRNMVQKCANDLVTHFKHVHSAADQSEDEDEEQEEDPIGSAYLKKARSAQITLRDLFLPDDDSDALEDMEDWAEKRGLLSATSVEAPAEAVDKLVEELEARAVANDFSLNTGKLTIVAESQGELDGKTRIFTDRGGFAPVVDTIETQLFNAWMSQGIKLVDRPGTSDKNEYMLDHAASVSKTCTSEVIVSELSRCLSNDDLDATLIKAIRDKGPANVCLVLTGRETMEDLSEENWKPDEKAKLKTMKNDLRALQPNTVEHKAQEDLITKHRIVVRDRIITNYFSQKRYAGIKVVTVSNSDYEKHITPGHAMGKPFLSVLETRIPELRAWMCEAPGNLQVRRFAIYLHEFIRKCSRTRMWTKNAVTVRRGEASKAYEEIAYMPLATYQSDLDRAADSYHSEMEHLKNSKWGGKAFQTIEGWMSINVRRVTAVLKNSGRYTPPKKKSETEIPATISFNGDLLKVAEMKVRAKENIIIQQYHKIEKQLVTDLRAKLTEVDRTLVSQDLIGGSDKKGFSSFVEREGDTCIRGIKADGLVLEKEVRILIDFCLRDESYDGAKSSAFIQAMHQLYEKAMARWKPGSKKVPPGGISKARLRHVRENVVLRNGPYSAMSDEIRNRLKLSFAEWERNVQQRLDELFETIKQYLFSSFEGKRMPEEKRRDVGKIIRDRMTEALDKLEAEFQPYLKHTL</sequence>
<dbReference type="Gene3D" id="3.40.50.300">
    <property type="entry name" value="P-loop containing nucleotide triphosphate hydrolases"/>
    <property type="match status" value="1"/>
</dbReference>
<dbReference type="SUPFAM" id="SSF52540">
    <property type="entry name" value="P-loop containing nucleoside triphosphate hydrolases"/>
    <property type="match status" value="1"/>
</dbReference>